<dbReference type="GO" id="GO:0008270">
    <property type="term" value="F:zinc ion binding"/>
    <property type="evidence" value="ECO:0007669"/>
    <property type="project" value="InterPro"/>
</dbReference>
<feature type="compositionally biased region" description="Basic and acidic residues" evidence="1">
    <location>
        <begin position="775"/>
        <end position="785"/>
    </location>
</feature>
<dbReference type="InterPro" id="IPR056345">
    <property type="entry name" value="Znf-C2H2_CIZ1"/>
</dbReference>
<dbReference type="SMART" id="SM00355">
    <property type="entry name" value="ZnF_C2H2"/>
    <property type="match status" value="3"/>
</dbReference>
<feature type="domain" description="C2H2-type" evidence="2">
    <location>
        <begin position="834"/>
        <end position="857"/>
    </location>
</feature>
<dbReference type="InterPro" id="IPR013087">
    <property type="entry name" value="Znf_C2H2_type"/>
</dbReference>
<dbReference type="Proteomes" id="UP001318040">
    <property type="component" value="Chromosome 50"/>
</dbReference>
<feature type="region of interest" description="Disordered" evidence="1">
    <location>
        <begin position="664"/>
        <end position="793"/>
    </location>
</feature>
<reference evidence="5 6" key="1">
    <citation type="submission" date="2025-04" db="UniProtKB">
        <authorList>
            <consortium name="RefSeq"/>
        </authorList>
    </citation>
    <scope>IDENTIFICATION</scope>
    <source>
        <tissue evidence="5 6">Sperm</tissue>
    </source>
</reference>
<feature type="compositionally biased region" description="Basic and acidic residues" evidence="1">
    <location>
        <begin position="452"/>
        <end position="462"/>
    </location>
</feature>
<organism evidence="4 6">
    <name type="scientific">Petromyzon marinus</name>
    <name type="common">Sea lamprey</name>
    <dbReference type="NCBI Taxonomy" id="7757"/>
    <lineage>
        <taxon>Eukaryota</taxon>
        <taxon>Metazoa</taxon>
        <taxon>Chordata</taxon>
        <taxon>Craniata</taxon>
        <taxon>Vertebrata</taxon>
        <taxon>Cyclostomata</taxon>
        <taxon>Hyperoartia</taxon>
        <taxon>Petromyzontiformes</taxon>
        <taxon>Petromyzontidae</taxon>
        <taxon>Petromyzon</taxon>
    </lineage>
</organism>
<feature type="compositionally biased region" description="Basic and acidic residues" evidence="1">
    <location>
        <begin position="169"/>
        <end position="179"/>
    </location>
</feature>
<dbReference type="InterPro" id="IPR026811">
    <property type="entry name" value="CIZ1"/>
</dbReference>
<evidence type="ECO:0000259" key="2">
    <source>
        <dbReference type="SMART" id="SM00355"/>
    </source>
</evidence>
<dbReference type="Gene3D" id="3.30.160.60">
    <property type="entry name" value="Classic Zinc Finger"/>
    <property type="match status" value="1"/>
</dbReference>
<feature type="domain" description="U1-type" evidence="3">
    <location>
        <begin position="831"/>
        <end position="866"/>
    </location>
</feature>
<dbReference type="RefSeq" id="XP_032829108.1">
    <property type="nucleotide sequence ID" value="XM_032973217.1"/>
</dbReference>
<evidence type="ECO:0000313" key="5">
    <source>
        <dbReference type="RefSeq" id="XP_032829108.1"/>
    </source>
</evidence>
<feature type="compositionally biased region" description="Basic and acidic residues" evidence="1">
    <location>
        <begin position="469"/>
        <end position="489"/>
    </location>
</feature>
<sequence>MAKRIPSLLDNMFTIQLPSKKGEGILGPVPGHEELFPHFDEQPPLGFGRPPILGRPPREMLPRQAHPLTAAAMGGRHHVEFSGMPDPRSGVGILGPAPGHEDLFLHSTSFGGRELPPRQGRALSPPPPLGLRPPPPDQPRPMHLKHRMAAHDEDYGGRGDDAPLYGEVQDSHSYDRVPSNDDYVTQHHTQHHTQQRFEYGHKATPLDGGSNAGDPYDRDNYDCDTYDREQYDRDSYQRDPYQRDAYDRESYAPAADSGEYEMTGPDQYERASAPYGTAYEQAPEVPHSGRGLLGSPPPLVPPPQLNPYPPTSLLGDPYMPRPTVAPPVLPLLHTPLPLPVHRRVGTLHPQTSLLGEPDMPRPAAAPPVLPLLHTPLPLPVRRRVGPYERDNRVSSRSRAHGEQTRSSRGRFNTSASDKRSQSANGHGGTASRGRTHGVGGTGDSQISTAGKHGSEAPPEKKAKLQTCDGAKDLEKHSDDSAKAGNKGDNESSTEAAADGNDKNSSEKSLLTMTIQRGESSRAFKGGSPSQKHAEKSDAAEDKVPITCHLCNVTCANNRHFKNHMNGAMHARCMQEVQQKSSVQVAMLLAQDGSKSAEHCLLSVVSPDLGKPASRWCSMCKEYFTCNVVEHRRSQMHKKAKNLTRPYCTICRWNTRSVRKFVEHMSSEEHRQRAQLVQSGNAGKSGQSPGPTEELITVDAVGCYEDGDEEDEEEDEEDEEDEDNEESAGDCAIKKKLRKAVRPASDSAASHDGQESKEDIDEHNDDDDDREEEEEFHVKEKDEGIGKIEGSQSGTEIVKEKFNKKAMGVGGKAAEMEYNPTVAYGEEFVVTVSGLLCHLCQKFYRAEPSARLAHCRSHAHFLKLQKHLQASGSGQTSQVRGSSKRGMTKAQKQPGGEKDPEGMAGEPNEGYIREDAPSKESGEGVQEKDDLWLADHQSTDEETDFFEGLLAQDDDFGYSIGLDKEEDLNDFPI</sequence>
<dbReference type="KEGG" id="pmrn:116953235"/>
<evidence type="ECO:0000313" key="4">
    <source>
        <dbReference type="Proteomes" id="UP001318040"/>
    </source>
</evidence>
<feature type="compositionally biased region" description="Basic and acidic residues" evidence="1">
    <location>
        <begin position="215"/>
        <end position="250"/>
    </location>
</feature>
<evidence type="ECO:0000313" key="6">
    <source>
        <dbReference type="RefSeq" id="XP_032829109.1"/>
    </source>
</evidence>
<feature type="compositionally biased region" description="Acidic residues" evidence="1">
    <location>
        <begin position="757"/>
        <end position="774"/>
    </location>
</feature>
<proteinExistence type="predicted"/>
<feature type="region of interest" description="Disordered" evidence="1">
    <location>
        <begin position="867"/>
        <end position="937"/>
    </location>
</feature>
<keyword evidence="4" id="KW-1185">Reference proteome</keyword>
<dbReference type="RefSeq" id="XP_032829109.1">
    <property type="nucleotide sequence ID" value="XM_032973218.1"/>
</dbReference>
<dbReference type="InterPro" id="IPR003604">
    <property type="entry name" value="Matrin/U1-like-C_Znf_C2H2"/>
</dbReference>
<feature type="compositionally biased region" description="Basic and acidic residues" evidence="1">
    <location>
        <begin position="385"/>
        <end position="405"/>
    </location>
</feature>
<evidence type="ECO:0000259" key="3">
    <source>
        <dbReference type="SMART" id="SM00451"/>
    </source>
</evidence>
<feature type="region of interest" description="Disordered" evidence="1">
    <location>
        <begin position="350"/>
        <end position="538"/>
    </location>
</feature>
<dbReference type="Pfam" id="PF23330">
    <property type="entry name" value="zf-C2H2_14"/>
    <property type="match status" value="1"/>
</dbReference>
<protein>
    <submittedName>
        <fullName evidence="5 6">Uncharacterized protein LOC116953235 isoform X1</fullName>
    </submittedName>
</protein>
<dbReference type="GO" id="GO:0003676">
    <property type="term" value="F:nucleic acid binding"/>
    <property type="evidence" value="ECO:0007669"/>
    <property type="project" value="InterPro"/>
</dbReference>
<feature type="compositionally biased region" description="Polar residues" evidence="1">
    <location>
        <begin position="406"/>
        <end position="415"/>
    </location>
</feature>
<feature type="compositionally biased region" description="Polar residues" evidence="1">
    <location>
        <begin position="674"/>
        <end position="689"/>
    </location>
</feature>
<feature type="compositionally biased region" description="Gly residues" evidence="1">
    <location>
        <begin position="425"/>
        <end position="442"/>
    </location>
</feature>
<feature type="compositionally biased region" description="Pro residues" evidence="1">
    <location>
        <begin position="124"/>
        <end position="139"/>
    </location>
</feature>
<feature type="compositionally biased region" description="Polar residues" evidence="1">
    <location>
        <begin position="506"/>
        <end position="517"/>
    </location>
</feature>
<feature type="compositionally biased region" description="Basic and acidic residues" evidence="1">
    <location>
        <begin position="910"/>
        <end position="937"/>
    </location>
</feature>
<dbReference type="GO" id="GO:0005634">
    <property type="term" value="C:nucleus"/>
    <property type="evidence" value="ECO:0007669"/>
    <property type="project" value="TreeGrafter"/>
</dbReference>
<gene>
    <name evidence="5 6" type="primary">LOC116953235</name>
</gene>
<dbReference type="PANTHER" id="PTHR15491:SF9">
    <property type="entry name" value="CIP1-INTERACTING ZINC FINGER PROTEIN"/>
    <property type="match status" value="1"/>
</dbReference>
<dbReference type="SMART" id="SM00451">
    <property type="entry name" value="ZnF_U1"/>
    <property type="match status" value="3"/>
</dbReference>
<feature type="region of interest" description="Disordered" evidence="1">
    <location>
        <begin position="107"/>
        <end position="270"/>
    </location>
</feature>
<dbReference type="PANTHER" id="PTHR15491">
    <property type="match status" value="1"/>
</dbReference>
<accession>A0AAJ7U4M6</accession>
<feature type="domain" description="U1-type" evidence="3">
    <location>
        <begin position="642"/>
        <end position="676"/>
    </location>
</feature>
<feature type="domain" description="U1-type" evidence="3">
    <location>
        <begin position="542"/>
        <end position="576"/>
    </location>
</feature>
<feature type="domain" description="C2H2-type" evidence="2">
    <location>
        <begin position="645"/>
        <end position="669"/>
    </location>
</feature>
<feature type="compositionally biased region" description="Basic and acidic residues" evidence="1">
    <location>
        <begin position="149"/>
        <end position="161"/>
    </location>
</feature>
<name>A0AAJ7U4M6_PETMA</name>
<feature type="compositionally biased region" description="Polar residues" evidence="1">
    <location>
        <begin position="867"/>
        <end position="880"/>
    </location>
</feature>
<dbReference type="CTD" id="25792"/>
<feature type="domain" description="C2H2-type" evidence="2">
    <location>
        <begin position="545"/>
        <end position="569"/>
    </location>
</feature>
<evidence type="ECO:0000256" key="1">
    <source>
        <dbReference type="SAM" id="MobiDB-lite"/>
    </source>
</evidence>
<feature type="compositionally biased region" description="Acidic residues" evidence="1">
    <location>
        <begin position="704"/>
        <end position="727"/>
    </location>
</feature>
<dbReference type="AlphaFoldDB" id="A0AAJ7U4M6"/>